<dbReference type="AlphaFoldDB" id="A0A544VRL9"/>
<evidence type="ECO:0000313" key="3">
    <source>
        <dbReference type="Proteomes" id="UP000315759"/>
    </source>
</evidence>
<dbReference type="PROSITE" id="PS50921">
    <property type="entry name" value="ANTAR"/>
    <property type="match status" value="1"/>
</dbReference>
<keyword evidence="3" id="KW-1185">Reference proteome</keyword>
<evidence type="ECO:0000313" key="2">
    <source>
        <dbReference type="EMBL" id="TQR82632.1"/>
    </source>
</evidence>
<comment type="caution">
    <text evidence="2">The sequence shown here is derived from an EMBL/GenBank/DDBJ whole genome shotgun (WGS) entry which is preliminary data.</text>
</comment>
<dbReference type="EMBL" id="VIFX01000065">
    <property type="protein sequence ID" value="TQR82632.1"/>
    <property type="molecule type" value="Genomic_DNA"/>
</dbReference>
<evidence type="ECO:0000259" key="1">
    <source>
        <dbReference type="PROSITE" id="PS50921"/>
    </source>
</evidence>
<accession>A0A544VRL9</accession>
<dbReference type="InterPro" id="IPR036388">
    <property type="entry name" value="WH-like_DNA-bd_sf"/>
</dbReference>
<name>A0A544VRL9_9MYCO</name>
<proteinExistence type="predicted"/>
<reference evidence="2 3" key="1">
    <citation type="submission" date="2018-10" db="EMBL/GenBank/DDBJ databases">
        <title>Draft genome of Mycobacterium hodleri strain B.</title>
        <authorList>
            <person name="Amande T.J."/>
            <person name="Mcgenity T.J."/>
        </authorList>
    </citation>
    <scope>NUCLEOTIDE SEQUENCE [LARGE SCALE GENOMIC DNA]</scope>
    <source>
        <strain evidence="2 3">B</strain>
    </source>
</reference>
<protein>
    <submittedName>
        <fullName evidence="2">ANTAR domain-containing protein</fullName>
    </submittedName>
</protein>
<feature type="domain" description="ANTAR" evidence="1">
    <location>
        <begin position="1"/>
        <end position="57"/>
    </location>
</feature>
<sequence>MTTPGRREDPSSRRMIDLATGILMGLRGCSARDAFDDLVKAVHQTGIGPAALATALAHLVGGKGDGVPHQAEAALIWGHLLAARVASTVSAAVAE</sequence>
<dbReference type="SMART" id="SM01012">
    <property type="entry name" value="ANTAR"/>
    <property type="match status" value="1"/>
</dbReference>
<dbReference type="Proteomes" id="UP000315759">
    <property type="component" value="Unassembled WGS sequence"/>
</dbReference>
<dbReference type="GO" id="GO:0003723">
    <property type="term" value="F:RNA binding"/>
    <property type="evidence" value="ECO:0007669"/>
    <property type="project" value="InterPro"/>
</dbReference>
<gene>
    <name evidence="2" type="ORF">D8S82_31065</name>
</gene>
<organism evidence="2 3">
    <name type="scientific">Mycolicibacterium hodleri</name>
    <dbReference type="NCBI Taxonomy" id="49897"/>
    <lineage>
        <taxon>Bacteria</taxon>
        <taxon>Bacillati</taxon>
        <taxon>Actinomycetota</taxon>
        <taxon>Actinomycetes</taxon>
        <taxon>Mycobacteriales</taxon>
        <taxon>Mycobacteriaceae</taxon>
        <taxon>Mycolicibacterium</taxon>
    </lineage>
</organism>
<dbReference type="InterPro" id="IPR005561">
    <property type="entry name" value="ANTAR"/>
</dbReference>
<dbReference type="Gene3D" id="1.10.10.10">
    <property type="entry name" value="Winged helix-like DNA-binding domain superfamily/Winged helix DNA-binding domain"/>
    <property type="match status" value="1"/>
</dbReference>
<dbReference type="Pfam" id="PF03861">
    <property type="entry name" value="ANTAR"/>
    <property type="match status" value="1"/>
</dbReference>
<dbReference type="RefSeq" id="WP_142555783.1">
    <property type="nucleotide sequence ID" value="NZ_VIFX01000065.1"/>
</dbReference>